<dbReference type="Gene3D" id="3.40.190.10">
    <property type="entry name" value="Periplasmic binding protein-like II"/>
    <property type="match status" value="2"/>
</dbReference>
<keyword evidence="4" id="KW-1185">Reference proteome</keyword>
<comment type="caution">
    <text evidence="3">The sequence shown here is derived from an EMBL/GenBank/DDBJ whole genome shotgun (WGS) entry which is preliminary data.</text>
</comment>
<evidence type="ECO:0000256" key="1">
    <source>
        <dbReference type="SAM" id="SignalP"/>
    </source>
</evidence>
<evidence type="ECO:0000259" key="2">
    <source>
        <dbReference type="Pfam" id="PF09084"/>
    </source>
</evidence>
<dbReference type="PANTHER" id="PTHR31528">
    <property type="entry name" value="4-AMINO-5-HYDROXYMETHYL-2-METHYLPYRIMIDINE PHOSPHATE SYNTHASE THI11-RELATED"/>
    <property type="match status" value="1"/>
</dbReference>
<reference evidence="3 4" key="1">
    <citation type="submission" date="2024-10" db="EMBL/GenBank/DDBJ databases">
        <title>The Natural Products Discovery Center: Release of the First 8490 Sequenced Strains for Exploring Actinobacteria Biosynthetic Diversity.</title>
        <authorList>
            <person name="Kalkreuter E."/>
            <person name="Kautsar S.A."/>
            <person name="Yang D."/>
            <person name="Bader C.D."/>
            <person name="Teijaro C.N."/>
            <person name="Fluegel L."/>
            <person name="Davis C.M."/>
            <person name="Simpson J.R."/>
            <person name="Lauterbach L."/>
            <person name="Steele A.D."/>
            <person name="Gui C."/>
            <person name="Meng S."/>
            <person name="Li G."/>
            <person name="Viehrig K."/>
            <person name="Ye F."/>
            <person name="Su P."/>
            <person name="Kiefer A.F."/>
            <person name="Nichols A."/>
            <person name="Cepeda A.J."/>
            <person name="Yan W."/>
            <person name="Fan B."/>
            <person name="Jiang Y."/>
            <person name="Adhikari A."/>
            <person name="Zheng C.-J."/>
            <person name="Schuster L."/>
            <person name="Cowan T.M."/>
            <person name="Smanski M.J."/>
            <person name="Chevrette M.G."/>
            <person name="De Carvalho L.P.S."/>
            <person name="Shen B."/>
        </authorList>
    </citation>
    <scope>NUCLEOTIDE SEQUENCE [LARGE SCALE GENOMIC DNA]</scope>
    <source>
        <strain evidence="3 4">NPDC006488</strain>
    </source>
</reference>
<dbReference type="Pfam" id="PF09084">
    <property type="entry name" value="NMT1"/>
    <property type="match status" value="1"/>
</dbReference>
<dbReference type="InterPro" id="IPR015168">
    <property type="entry name" value="SsuA/THI5"/>
</dbReference>
<dbReference type="EMBL" id="JBIAHM010000002">
    <property type="protein sequence ID" value="MFE9598007.1"/>
    <property type="molecule type" value="Genomic_DNA"/>
</dbReference>
<dbReference type="InterPro" id="IPR027939">
    <property type="entry name" value="NMT1/THI5"/>
</dbReference>
<proteinExistence type="predicted"/>
<evidence type="ECO:0000313" key="4">
    <source>
        <dbReference type="Proteomes" id="UP001601303"/>
    </source>
</evidence>
<accession>A0ABW6LW88</accession>
<sequence length="344" mass="35868">MIRSHRTATGFCAAAILLAAVACGSNSPSNSTSSAKDQLTYVTAFGAAGRDAFAWVAEQKGYFRQAGIDVKIELGKAAGENLKALASGKAQFTSLDLTGAMISAGAKNSTAYRDFRAVLAIHQRTLVSIMAMQGSGISTPKDLTGKKIAAAANSVNQLLFPGYAKLAGIDTAGIHWIAVQPVQLGPALASGKADALSTFLIGRPTIEKATVQARSKHVVVFPYSTYLPDLFGNATVTTAALAAKQPDLVKRFRAALLKGLKYTIQHPDEAGKLLHAKHPETDAAAATQEIKLMTPAVTAEGTANIGVITEARMQGALTSLERAGVIQPGMTPQDVVDFAAMKSS</sequence>
<feature type="domain" description="SsuA/THI5-like" evidence="2">
    <location>
        <begin position="55"/>
        <end position="270"/>
    </location>
</feature>
<dbReference type="RefSeq" id="WP_388103069.1">
    <property type="nucleotide sequence ID" value="NZ_JBIAHM010000002.1"/>
</dbReference>
<dbReference type="PANTHER" id="PTHR31528:SF15">
    <property type="entry name" value="RIBOFLAVIN-BINDING PROTEIN RIBY"/>
    <property type="match status" value="1"/>
</dbReference>
<dbReference type="PROSITE" id="PS51257">
    <property type="entry name" value="PROKAR_LIPOPROTEIN"/>
    <property type="match status" value="1"/>
</dbReference>
<protein>
    <submittedName>
        <fullName evidence="3">ABC transporter substrate-binding protein</fullName>
    </submittedName>
</protein>
<feature type="chain" id="PRO_5045498531" evidence="1">
    <location>
        <begin position="25"/>
        <end position="344"/>
    </location>
</feature>
<gene>
    <name evidence="3" type="ORF">ACFYNQ_05425</name>
</gene>
<dbReference type="Proteomes" id="UP001601303">
    <property type="component" value="Unassembled WGS sequence"/>
</dbReference>
<dbReference type="SUPFAM" id="SSF53850">
    <property type="entry name" value="Periplasmic binding protein-like II"/>
    <property type="match status" value="1"/>
</dbReference>
<feature type="signal peptide" evidence="1">
    <location>
        <begin position="1"/>
        <end position="24"/>
    </location>
</feature>
<name>A0ABW6LW88_9ACTN</name>
<organism evidence="3 4">
    <name type="scientific">Streptomyces hokutonensis</name>
    <dbReference type="NCBI Taxonomy" id="1306990"/>
    <lineage>
        <taxon>Bacteria</taxon>
        <taxon>Bacillati</taxon>
        <taxon>Actinomycetota</taxon>
        <taxon>Actinomycetes</taxon>
        <taxon>Kitasatosporales</taxon>
        <taxon>Streptomycetaceae</taxon>
        <taxon>Streptomyces</taxon>
    </lineage>
</organism>
<evidence type="ECO:0000313" key="3">
    <source>
        <dbReference type="EMBL" id="MFE9598007.1"/>
    </source>
</evidence>
<keyword evidence="1" id="KW-0732">Signal</keyword>